<sequence length="152" mass="16448">MGQLGVMLEILRHPDPVLRLRCTPVTGDPTALARDMLVAMYAAPGRGLAAPQIGVAERLFVMDASWKDGLPDPRVFVNPEIVASEGRQVSEEACLSIPGQARRVARAEIVTLAFDGPSGRRREVFQGFAAACVQHEMDHLDGILILDHDPVA</sequence>
<comment type="cofactor">
    <cofactor evidence="2">
        <name>Fe(2+)</name>
        <dbReference type="ChEBI" id="CHEBI:29033"/>
    </cofactor>
    <text evidence="2">Binds 1 Fe(2+) ion.</text>
</comment>
<name>A0A2Y9C093_9RHOB</name>
<keyword evidence="2" id="KW-0408">Iron</keyword>
<comment type="catalytic activity">
    <reaction evidence="2">
        <text>N-terminal N-formyl-L-methionyl-[peptide] + H2O = N-terminal L-methionyl-[peptide] + formate</text>
        <dbReference type="Rhea" id="RHEA:24420"/>
        <dbReference type="Rhea" id="RHEA-COMP:10639"/>
        <dbReference type="Rhea" id="RHEA-COMP:10640"/>
        <dbReference type="ChEBI" id="CHEBI:15377"/>
        <dbReference type="ChEBI" id="CHEBI:15740"/>
        <dbReference type="ChEBI" id="CHEBI:49298"/>
        <dbReference type="ChEBI" id="CHEBI:64731"/>
        <dbReference type="EC" id="3.5.1.88"/>
    </reaction>
</comment>
<dbReference type="EMBL" id="UETC01000004">
    <property type="protein sequence ID" value="SSA45762.1"/>
    <property type="molecule type" value="Genomic_DNA"/>
</dbReference>
<evidence type="ECO:0000256" key="1">
    <source>
        <dbReference type="ARBA" id="ARBA00010759"/>
    </source>
</evidence>
<proteinExistence type="inferred from homology"/>
<reference evidence="4 6" key="1">
    <citation type="submission" date="2016-10" db="EMBL/GenBank/DDBJ databases">
        <authorList>
            <person name="Cai Z."/>
        </authorList>
    </citation>
    <scope>NUCLEOTIDE SEQUENCE [LARGE SCALE GENOMIC DNA]</scope>
    <source>
        <strain evidence="4 6">DSM 25227</strain>
    </source>
</reference>
<gene>
    <name evidence="2" type="primary">def</name>
    <name evidence="3" type="ORF">BCF38_10452</name>
    <name evidence="4" type="ORF">SAMN05421539_10452</name>
</gene>
<feature type="binding site" evidence="2">
    <location>
        <position position="139"/>
    </location>
    <ligand>
        <name>Fe cation</name>
        <dbReference type="ChEBI" id="CHEBI:24875"/>
    </ligand>
</feature>
<dbReference type="InterPro" id="IPR023635">
    <property type="entry name" value="Peptide_deformylase"/>
</dbReference>
<dbReference type="InterPro" id="IPR036821">
    <property type="entry name" value="Peptide_deformylase_sf"/>
</dbReference>
<dbReference type="PRINTS" id="PR01576">
    <property type="entry name" value="PDEFORMYLASE"/>
</dbReference>
<dbReference type="PANTHER" id="PTHR10458">
    <property type="entry name" value="PEPTIDE DEFORMYLASE"/>
    <property type="match status" value="1"/>
</dbReference>
<feature type="binding site" evidence="2">
    <location>
        <position position="94"/>
    </location>
    <ligand>
        <name>Fe cation</name>
        <dbReference type="ChEBI" id="CHEBI:24875"/>
    </ligand>
</feature>
<keyword evidence="2" id="KW-0479">Metal-binding</keyword>
<keyword evidence="2" id="KW-0378">Hydrolase</keyword>
<dbReference type="GO" id="GO:0046872">
    <property type="term" value="F:metal ion binding"/>
    <property type="evidence" value="ECO:0007669"/>
    <property type="project" value="UniProtKB-KW"/>
</dbReference>
<evidence type="ECO:0000313" key="6">
    <source>
        <dbReference type="Proteomes" id="UP000251571"/>
    </source>
</evidence>
<organism evidence="4 6">
    <name type="scientific">Jannaschia seohaensis</name>
    <dbReference type="NCBI Taxonomy" id="475081"/>
    <lineage>
        <taxon>Bacteria</taxon>
        <taxon>Pseudomonadati</taxon>
        <taxon>Pseudomonadota</taxon>
        <taxon>Alphaproteobacteria</taxon>
        <taxon>Rhodobacterales</taxon>
        <taxon>Roseobacteraceae</taxon>
        <taxon>Jannaschia</taxon>
    </lineage>
</organism>
<evidence type="ECO:0000313" key="3">
    <source>
        <dbReference type="EMBL" id="PWJ19121.1"/>
    </source>
</evidence>
<dbReference type="Gene3D" id="3.90.45.10">
    <property type="entry name" value="Peptide deformylase"/>
    <property type="match status" value="1"/>
</dbReference>
<dbReference type="SUPFAM" id="SSF56420">
    <property type="entry name" value="Peptide deformylase"/>
    <property type="match status" value="1"/>
</dbReference>
<keyword evidence="2" id="KW-0648">Protein biosynthesis</keyword>
<comment type="function">
    <text evidence="2">Removes the formyl group from the N-terminal Met of newly synthesized proteins. Requires at least a dipeptide for an efficient rate of reaction. N-terminal L-methionine is a prerequisite for activity but the enzyme has broad specificity at other positions.</text>
</comment>
<evidence type="ECO:0000256" key="2">
    <source>
        <dbReference type="HAMAP-Rule" id="MF_00163"/>
    </source>
</evidence>
<dbReference type="HAMAP" id="MF_00163">
    <property type="entry name" value="Pep_deformylase"/>
    <property type="match status" value="1"/>
</dbReference>
<dbReference type="GO" id="GO:0006412">
    <property type="term" value="P:translation"/>
    <property type="evidence" value="ECO:0007669"/>
    <property type="project" value="UniProtKB-UniRule"/>
</dbReference>
<comment type="similarity">
    <text evidence="1 2">Belongs to the polypeptide deformylase family.</text>
</comment>
<dbReference type="EMBL" id="QGDJ01000004">
    <property type="protein sequence ID" value="PWJ19121.1"/>
    <property type="molecule type" value="Genomic_DNA"/>
</dbReference>
<dbReference type="PIRSF" id="PIRSF004749">
    <property type="entry name" value="Pep_def"/>
    <property type="match status" value="1"/>
</dbReference>
<evidence type="ECO:0000313" key="5">
    <source>
        <dbReference type="Proteomes" id="UP000245839"/>
    </source>
</evidence>
<reference evidence="3 5" key="2">
    <citation type="submission" date="2018-03" db="EMBL/GenBank/DDBJ databases">
        <title>Genomic Encyclopedia of Archaeal and Bacterial Type Strains, Phase II (KMG-II): from individual species to whole genera.</title>
        <authorList>
            <person name="Goeker M."/>
        </authorList>
    </citation>
    <scope>NUCLEOTIDE SEQUENCE [LARGE SCALE GENOMIC DNA]</scope>
    <source>
        <strain evidence="3 5">DSM 25227</strain>
    </source>
</reference>
<dbReference type="Proteomes" id="UP000245839">
    <property type="component" value="Unassembled WGS sequence"/>
</dbReference>
<dbReference type="NCBIfam" id="TIGR00079">
    <property type="entry name" value="pept_deformyl"/>
    <property type="match status" value="1"/>
</dbReference>
<dbReference type="PANTHER" id="PTHR10458:SF22">
    <property type="entry name" value="PEPTIDE DEFORMYLASE"/>
    <property type="match status" value="1"/>
</dbReference>
<evidence type="ECO:0000313" key="4">
    <source>
        <dbReference type="EMBL" id="SSA45762.1"/>
    </source>
</evidence>
<keyword evidence="5" id="KW-1185">Reference proteome</keyword>
<dbReference type="GO" id="GO:0042586">
    <property type="term" value="F:peptide deformylase activity"/>
    <property type="evidence" value="ECO:0007669"/>
    <property type="project" value="UniProtKB-UniRule"/>
</dbReference>
<dbReference type="Proteomes" id="UP000251571">
    <property type="component" value="Unassembled WGS sequence"/>
</dbReference>
<dbReference type="Pfam" id="PF01327">
    <property type="entry name" value="Pep_deformylase"/>
    <property type="match status" value="1"/>
</dbReference>
<dbReference type="AlphaFoldDB" id="A0A2Y9C093"/>
<dbReference type="EC" id="3.5.1.88" evidence="2"/>
<accession>A0A2Y9C093</accession>
<feature type="active site" evidence="2">
    <location>
        <position position="136"/>
    </location>
</feature>
<dbReference type="CDD" id="cd00487">
    <property type="entry name" value="Pep_deformylase"/>
    <property type="match status" value="1"/>
</dbReference>
<protein>
    <recommendedName>
        <fullName evidence="2">Peptide deformylase</fullName>
        <shortName evidence="2">PDF</shortName>
        <ecNumber evidence="2">3.5.1.88</ecNumber>
    </recommendedName>
    <alternativeName>
        <fullName evidence="2">Polypeptide deformylase</fullName>
    </alternativeName>
</protein>
<feature type="binding site" evidence="2">
    <location>
        <position position="135"/>
    </location>
    <ligand>
        <name>Fe cation</name>
        <dbReference type="ChEBI" id="CHEBI:24875"/>
    </ligand>
</feature>